<dbReference type="InterPro" id="IPR003593">
    <property type="entry name" value="AAA+_ATPase"/>
</dbReference>
<dbReference type="Pfam" id="PF13732">
    <property type="entry name" value="DrrA1-3_C"/>
    <property type="match status" value="1"/>
</dbReference>
<keyword evidence="4 6" id="KW-0067">ATP-binding</keyword>
<dbReference type="PANTHER" id="PTHR42711">
    <property type="entry name" value="ABC TRANSPORTER ATP-BINDING PROTEIN"/>
    <property type="match status" value="1"/>
</dbReference>
<accession>A0A833HNB0</accession>
<dbReference type="RefSeq" id="WP_151866115.1">
    <property type="nucleotide sequence ID" value="NZ_WBZB01000033.1"/>
</dbReference>
<dbReference type="InterPro" id="IPR017871">
    <property type="entry name" value="ABC_transporter-like_CS"/>
</dbReference>
<dbReference type="InterPro" id="IPR050763">
    <property type="entry name" value="ABC_transporter_ATP-binding"/>
</dbReference>
<evidence type="ECO:0000256" key="1">
    <source>
        <dbReference type="ARBA" id="ARBA00005417"/>
    </source>
</evidence>
<dbReference type="SUPFAM" id="SSF52540">
    <property type="entry name" value="P-loop containing nucleoside triphosphate hydrolases"/>
    <property type="match status" value="1"/>
</dbReference>
<dbReference type="InterPro" id="IPR027417">
    <property type="entry name" value="P-loop_NTPase"/>
</dbReference>
<comment type="caution">
    <text evidence="6">The sequence shown here is derived from an EMBL/GenBank/DDBJ whole genome shotgun (WGS) entry which is preliminary data.</text>
</comment>
<dbReference type="EMBL" id="WBZB01000033">
    <property type="protein sequence ID" value="KAB3529323.1"/>
    <property type="molecule type" value="Genomic_DNA"/>
</dbReference>
<dbReference type="InterPro" id="IPR025302">
    <property type="entry name" value="DrrA1/2-like_C"/>
</dbReference>
<dbReference type="PROSITE" id="PS50893">
    <property type="entry name" value="ABC_TRANSPORTER_2"/>
    <property type="match status" value="1"/>
</dbReference>
<dbReference type="GO" id="GO:0016887">
    <property type="term" value="F:ATP hydrolysis activity"/>
    <property type="evidence" value="ECO:0007669"/>
    <property type="project" value="InterPro"/>
</dbReference>
<dbReference type="AlphaFoldDB" id="A0A833HNB0"/>
<evidence type="ECO:0000313" key="7">
    <source>
        <dbReference type="Proteomes" id="UP000465601"/>
    </source>
</evidence>
<dbReference type="InterPro" id="IPR003439">
    <property type="entry name" value="ABC_transporter-like_ATP-bd"/>
</dbReference>
<dbReference type="Pfam" id="PF00005">
    <property type="entry name" value="ABC_tran"/>
    <property type="match status" value="1"/>
</dbReference>
<dbReference type="CDD" id="cd03230">
    <property type="entry name" value="ABC_DR_subfamily_A"/>
    <property type="match status" value="1"/>
</dbReference>
<keyword evidence="2" id="KW-0813">Transport</keyword>
<sequence>MAVLKVENLTKKFGKFTALDKVNLEVQKGEVYGFIGPNGAGKTTTIRVLLGILKATEGKATILGKDAWRDAVEIHKQIAYVPGDVNLWSNLTGGEVIDLFVKLRGTNNKSRREELIKRFDLDPKKKCRTYSKGNRQKVALIAAFASDADLYILDEPTSGLDPLMERIFQECVMEAKLAGKSIFLSSHILSEVEKLCDKVSIIRQGNIIETGTLDQLRHLTRTSVLIRTKQPITALKELKGVHNIEEKPQGLSFQVDTEELSNIIKYVSQFEIVKLESAPPTLEDLFMRHYKGVGGAL</sequence>
<name>A0A833HNB0_9FIRM</name>
<dbReference type="Proteomes" id="UP000465601">
    <property type="component" value="Unassembled WGS sequence"/>
</dbReference>
<dbReference type="PANTHER" id="PTHR42711:SF5">
    <property type="entry name" value="ABC TRANSPORTER ATP-BINDING PROTEIN NATA"/>
    <property type="match status" value="1"/>
</dbReference>
<dbReference type="PROSITE" id="PS00211">
    <property type="entry name" value="ABC_TRANSPORTER_1"/>
    <property type="match status" value="1"/>
</dbReference>
<evidence type="ECO:0000256" key="2">
    <source>
        <dbReference type="ARBA" id="ARBA00022448"/>
    </source>
</evidence>
<protein>
    <submittedName>
        <fullName evidence="6">ABC transporter ATP-binding protein</fullName>
    </submittedName>
</protein>
<evidence type="ECO:0000256" key="4">
    <source>
        <dbReference type="ARBA" id="ARBA00022840"/>
    </source>
</evidence>
<dbReference type="SMART" id="SM00382">
    <property type="entry name" value="AAA"/>
    <property type="match status" value="1"/>
</dbReference>
<gene>
    <name evidence="6" type="ORF">F8153_09475</name>
</gene>
<feature type="domain" description="ABC transporter" evidence="5">
    <location>
        <begin position="4"/>
        <end position="229"/>
    </location>
</feature>
<keyword evidence="3" id="KW-0547">Nucleotide-binding</keyword>
<organism evidence="6 7">
    <name type="scientific">Alkaliphilus serpentinus</name>
    <dbReference type="NCBI Taxonomy" id="1482731"/>
    <lineage>
        <taxon>Bacteria</taxon>
        <taxon>Bacillati</taxon>
        <taxon>Bacillota</taxon>
        <taxon>Clostridia</taxon>
        <taxon>Peptostreptococcales</taxon>
        <taxon>Natronincolaceae</taxon>
        <taxon>Alkaliphilus</taxon>
    </lineage>
</organism>
<keyword evidence="7" id="KW-1185">Reference proteome</keyword>
<dbReference type="GO" id="GO:0005524">
    <property type="term" value="F:ATP binding"/>
    <property type="evidence" value="ECO:0007669"/>
    <property type="project" value="UniProtKB-KW"/>
</dbReference>
<reference evidence="6 7" key="1">
    <citation type="submission" date="2019-10" db="EMBL/GenBank/DDBJ databases">
        <title>Alkaliphilus serpentinus sp. nov. and Alkaliphilus pronyensis sp. nov., two novel anaerobic alkaliphilic species isolated from the serpentinized-hosted hydrothermal field of the Prony Bay (New Caledonia).</title>
        <authorList>
            <person name="Postec A."/>
        </authorList>
    </citation>
    <scope>NUCLEOTIDE SEQUENCE [LARGE SCALE GENOMIC DNA]</scope>
    <source>
        <strain evidence="6 7">LacT</strain>
    </source>
</reference>
<evidence type="ECO:0000313" key="6">
    <source>
        <dbReference type="EMBL" id="KAB3529323.1"/>
    </source>
</evidence>
<dbReference type="Gene3D" id="3.40.50.300">
    <property type="entry name" value="P-loop containing nucleotide triphosphate hydrolases"/>
    <property type="match status" value="1"/>
</dbReference>
<evidence type="ECO:0000259" key="5">
    <source>
        <dbReference type="PROSITE" id="PS50893"/>
    </source>
</evidence>
<proteinExistence type="inferred from homology"/>
<comment type="similarity">
    <text evidence="1">Belongs to the ABC transporter superfamily.</text>
</comment>
<evidence type="ECO:0000256" key="3">
    <source>
        <dbReference type="ARBA" id="ARBA00022741"/>
    </source>
</evidence>
<dbReference type="OrthoDB" id="9804819at2"/>